<feature type="transmembrane region" description="Helical" evidence="1">
    <location>
        <begin position="12"/>
        <end position="31"/>
    </location>
</feature>
<dbReference type="Proteomes" id="UP001175228">
    <property type="component" value="Unassembled WGS sequence"/>
</dbReference>
<name>A0AA39ULI7_9AGAR</name>
<gene>
    <name evidence="2" type="ORF">EDD18DRAFT_1181799</name>
</gene>
<organism evidence="2 3">
    <name type="scientific">Armillaria luteobubalina</name>
    <dbReference type="NCBI Taxonomy" id="153913"/>
    <lineage>
        <taxon>Eukaryota</taxon>
        <taxon>Fungi</taxon>
        <taxon>Dikarya</taxon>
        <taxon>Basidiomycota</taxon>
        <taxon>Agaricomycotina</taxon>
        <taxon>Agaricomycetes</taxon>
        <taxon>Agaricomycetidae</taxon>
        <taxon>Agaricales</taxon>
        <taxon>Marasmiineae</taxon>
        <taxon>Physalacriaceae</taxon>
        <taxon>Armillaria</taxon>
    </lineage>
</organism>
<protein>
    <submittedName>
        <fullName evidence="2">Uncharacterized protein</fullName>
    </submittedName>
</protein>
<evidence type="ECO:0000313" key="2">
    <source>
        <dbReference type="EMBL" id="KAK0492988.1"/>
    </source>
</evidence>
<keyword evidence="1" id="KW-0812">Transmembrane</keyword>
<sequence>MSAETEFRPLLSQSVGVGFFFAAIMLFLTYVQAKSTDLSLSSSEEFTSASRSIKPRLVCCRM</sequence>
<accession>A0AA39ULI7</accession>
<evidence type="ECO:0000313" key="3">
    <source>
        <dbReference type="Proteomes" id="UP001175228"/>
    </source>
</evidence>
<keyword evidence="1" id="KW-1133">Transmembrane helix</keyword>
<dbReference type="AlphaFoldDB" id="A0AA39ULI7"/>
<keyword evidence="1" id="KW-0472">Membrane</keyword>
<keyword evidence="3" id="KW-1185">Reference proteome</keyword>
<dbReference type="EMBL" id="JAUEPU010000027">
    <property type="protein sequence ID" value="KAK0492988.1"/>
    <property type="molecule type" value="Genomic_DNA"/>
</dbReference>
<reference evidence="2" key="1">
    <citation type="submission" date="2023-06" db="EMBL/GenBank/DDBJ databases">
        <authorList>
            <consortium name="Lawrence Berkeley National Laboratory"/>
            <person name="Ahrendt S."/>
            <person name="Sahu N."/>
            <person name="Indic B."/>
            <person name="Wong-Bajracharya J."/>
            <person name="Merenyi Z."/>
            <person name="Ke H.-M."/>
            <person name="Monk M."/>
            <person name="Kocsube S."/>
            <person name="Drula E."/>
            <person name="Lipzen A."/>
            <person name="Balint B."/>
            <person name="Henrissat B."/>
            <person name="Andreopoulos B."/>
            <person name="Martin F.M."/>
            <person name="Harder C.B."/>
            <person name="Rigling D."/>
            <person name="Ford K.L."/>
            <person name="Foster G.D."/>
            <person name="Pangilinan J."/>
            <person name="Papanicolaou A."/>
            <person name="Barry K."/>
            <person name="LaButti K."/>
            <person name="Viragh M."/>
            <person name="Koriabine M."/>
            <person name="Yan M."/>
            <person name="Riley R."/>
            <person name="Champramary S."/>
            <person name="Plett K.L."/>
            <person name="Tsai I.J."/>
            <person name="Slot J."/>
            <person name="Sipos G."/>
            <person name="Plett J."/>
            <person name="Nagy L.G."/>
            <person name="Grigoriev I.V."/>
        </authorList>
    </citation>
    <scope>NUCLEOTIDE SEQUENCE</scope>
    <source>
        <strain evidence="2">HWK02</strain>
    </source>
</reference>
<evidence type="ECO:0000256" key="1">
    <source>
        <dbReference type="SAM" id="Phobius"/>
    </source>
</evidence>
<comment type="caution">
    <text evidence="2">The sequence shown here is derived from an EMBL/GenBank/DDBJ whole genome shotgun (WGS) entry which is preliminary data.</text>
</comment>
<proteinExistence type="predicted"/>